<dbReference type="EMBL" id="CM056744">
    <property type="protein sequence ID" value="KAJ8664559.1"/>
    <property type="molecule type" value="Genomic_DNA"/>
</dbReference>
<organism evidence="1 2">
    <name type="scientific">Eretmocerus hayati</name>
    <dbReference type="NCBI Taxonomy" id="131215"/>
    <lineage>
        <taxon>Eukaryota</taxon>
        <taxon>Metazoa</taxon>
        <taxon>Ecdysozoa</taxon>
        <taxon>Arthropoda</taxon>
        <taxon>Hexapoda</taxon>
        <taxon>Insecta</taxon>
        <taxon>Pterygota</taxon>
        <taxon>Neoptera</taxon>
        <taxon>Endopterygota</taxon>
        <taxon>Hymenoptera</taxon>
        <taxon>Apocrita</taxon>
        <taxon>Proctotrupomorpha</taxon>
        <taxon>Chalcidoidea</taxon>
        <taxon>Aphelinidae</taxon>
        <taxon>Aphelininae</taxon>
        <taxon>Eretmocerus</taxon>
    </lineage>
</organism>
<reference evidence="1" key="1">
    <citation type="submission" date="2023-04" db="EMBL/GenBank/DDBJ databases">
        <title>A chromosome-level genome assembly of the parasitoid wasp Eretmocerus hayati.</title>
        <authorList>
            <person name="Zhong Y."/>
            <person name="Liu S."/>
            <person name="Liu Y."/>
        </authorList>
    </citation>
    <scope>NUCLEOTIDE SEQUENCE</scope>
    <source>
        <strain evidence="1">ZJU_SS_LIU_2023</strain>
    </source>
</reference>
<gene>
    <name evidence="1" type="ORF">QAD02_006221</name>
</gene>
<proteinExistence type="predicted"/>
<comment type="caution">
    <text evidence="1">The sequence shown here is derived from an EMBL/GenBank/DDBJ whole genome shotgun (WGS) entry which is preliminary data.</text>
</comment>
<accession>A0ACC2N0M5</accession>
<sequence length="665" mass="75536">MLARHLLFLATRRPKNTLLAVQQSEPITTVTCPQKPQIQQMHQYPQPPPYVEPPQVQRIHDNYPYQVVYENRSQQSQNHLKQGLPSLKQQEFQNYSHYDQNQQCYQQQHIIDSCHQHQPYTNYADNQKMYAHQQPISVYEKNHHHQHQQQQQFYTLPNRRPQREIIMEPQRSITPDITRGLARTPLSSMHMLARQGQKSISSERLAPQHHSQLGYNYQSDLNKRNLERQFEERCRIAEQQQYRQSPVDMRNRFASPVGLSAMGYRFFASPQQHQENLKNVTISPIGPEHTNGFRSSTPVMVGGGRVPPTVAERLALQSQRCISPNPALMQAADSGRSTPTGNNPNIILSPIKSTMSSEELFAAIHKSKKRLNIREDGESLSPAGSVSSLPGCTKTSSQHQDVIGGRHSWSPESQKTPEIPKTVLTPSATSRMDFKRLLLQQSIRAGPTRISAAEQLKLSRQQWEDAQHQQMQQPMPSIPTRPTPQQTAALSKVLSPRSAWRFHTPRTDVLSSTIIEDAAAEEKAMKPSPDNPPPVSKLPFNYESKKLDFSVDKEERRPMEKSEKEFENRLHADEARNKSFEENDPVKAIENRRISNQLARAQFLASNSVSSEPTPAKDLFSRRFRARSESPAQRSATNVSPSTVQAEIGNSVSRSPSAPALETAL</sequence>
<evidence type="ECO:0000313" key="1">
    <source>
        <dbReference type="EMBL" id="KAJ8664559.1"/>
    </source>
</evidence>
<name>A0ACC2N0M5_9HYME</name>
<dbReference type="Proteomes" id="UP001239111">
    <property type="component" value="Chromosome 4"/>
</dbReference>
<evidence type="ECO:0000313" key="2">
    <source>
        <dbReference type="Proteomes" id="UP001239111"/>
    </source>
</evidence>
<protein>
    <submittedName>
        <fullName evidence="1">Uncharacterized protein</fullName>
    </submittedName>
</protein>
<keyword evidence="2" id="KW-1185">Reference proteome</keyword>